<dbReference type="Proteomes" id="UP000012043">
    <property type="component" value="Unassembled WGS sequence"/>
</dbReference>
<accession>J2IJK2</accession>
<dbReference type="EMBL" id="ALAB01000001">
    <property type="protein sequence ID" value="EJI86994.1"/>
    <property type="molecule type" value="Genomic_DNA"/>
</dbReference>
<dbReference type="AlphaFoldDB" id="J2IJK2"/>
<name>J2IJK2_9ALTE</name>
<evidence type="ECO:0000313" key="1">
    <source>
        <dbReference type="EMBL" id="EJI86994.1"/>
    </source>
</evidence>
<sequence length="39" mass="4501">MTFTTELLKIRAHFCQLRFGVFAKTQVTLVNISTGRMKL</sequence>
<evidence type="ECO:0000313" key="2">
    <source>
        <dbReference type="Proteomes" id="UP000012043"/>
    </source>
</evidence>
<reference evidence="1 2" key="1">
    <citation type="journal article" date="2012" name="J. Bacteriol.">
        <title>Genome Sequence of Pectin-Degrading Alishewanella aestuarii Strain B11T, Isolated from Tidal Flat Sediment.</title>
        <authorList>
            <person name="Jung J."/>
            <person name="Choi S."/>
            <person name="Chun J."/>
            <person name="Park W."/>
        </authorList>
    </citation>
    <scope>NUCLEOTIDE SEQUENCE [LARGE SCALE GENOMIC DNA]</scope>
    <source>
        <strain evidence="1 2">B11</strain>
    </source>
</reference>
<dbReference type="PATRIC" id="fig|1197174.4.peg.34"/>
<protein>
    <submittedName>
        <fullName evidence="1">Uncharacterized protein</fullName>
    </submittedName>
</protein>
<proteinExistence type="predicted"/>
<organism evidence="1 2">
    <name type="scientific">Alishewanella aestuarii B11</name>
    <dbReference type="NCBI Taxonomy" id="1197174"/>
    <lineage>
        <taxon>Bacteria</taxon>
        <taxon>Pseudomonadati</taxon>
        <taxon>Pseudomonadota</taxon>
        <taxon>Gammaproteobacteria</taxon>
        <taxon>Alteromonadales</taxon>
        <taxon>Alteromonadaceae</taxon>
        <taxon>Alishewanella</taxon>
    </lineage>
</organism>
<gene>
    <name evidence="1" type="ORF">AEST_00350</name>
</gene>
<comment type="caution">
    <text evidence="1">The sequence shown here is derived from an EMBL/GenBank/DDBJ whole genome shotgun (WGS) entry which is preliminary data.</text>
</comment>
<keyword evidence="2" id="KW-1185">Reference proteome</keyword>